<dbReference type="InterPro" id="IPR039425">
    <property type="entry name" value="RNA_pol_sigma-70-like"/>
</dbReference>
<keyword evidence="7" id="KW-1185">Reference proteome</keyword>
<dbReference type="InterPro" id="IPR013325">
    <property type="entry name" value="RNA_pol_sigma_r2"/>
</dbReference>
<dbReference type="Gene3D" id="1.10.1740.10">
    <property type="match status" value="1"/>
</dbReference>
<dbReference type="SUPFAM" id="SSF88659">
    <property type="entry name" value="Sigma3 and sigma4 domains of RNA polymerase sigma factors"/>
    <property type="match status" value="1"/>
</dbReference>
<gene>
    <name evidence="6" type="ORF">ACFPFU_05015</name>
</gene>
<evidence type="ECO:0000313" key="6">
    <source>
        <dbReference type="EMBL" id="MFC4871036.1"/>
    </source>
</evidence>
<dbReference type="SUPFAM" id="SSF88946">
    <property type="entry name" value="Sigma2 domain of RNA polymerase sigma factors"/>
    <property type="match status" value="1"/>
</dbReference>
<keyword evidence="4" id="KW-0804">Transcription</keyword>
<organism evidence="6 7">
    <name type="scientific">Negadavirga shengliensis</name>
    <dbReference type="NCBI Taxonomy" id="1389218"/>
    <lineage>
        <taxon>Bacteria</taxon>
        <taxon>Pseudomonadati</taxon>
        <taxon>Bacteroidota</taxon>
        <taxon>Cytophagia</taxon>
        <taxon>Cytophagales</taxon>
        <taxon>Cyclobacteriaceae</taxon>
        <taxon>Negadavirga</taxon>
    </lineage>
</organism>
<evidence type="ECO:0000256" key="3">
    <source>
        <dbReference type="ARBA" id="ARBA00023082"/>
    </source>
</evidence>
<dbReference type="InterPro" id="IPR014284">
    <property type="entry name" value="RNA_pol_sigma-70_dom"/>
</dbReference>
<keyword evidence="2" id="KW-0805">Transcription regulation</keyword>
<keyword evidence="3" id="KW-0731">Sigma factor</keyword>
<dbReference type="Proteomes" id="UP001595818">
    <property type="component" value="Unassembled WGS sequence"/>
</dbReference>
<comment type="similarity">
    <text evidence="1">Belongs to the sigma-70 factor family. ECF subfamily.</text>
</comment>
<feature type="domain" description="RNA polymerase sigma factor 70 region 4 type 2" evidence="5">
    <location>
        <begin position="133"/>
        <end position="168"/>
    </location>
</feature>
<dbReference type="NCBIfam" id="TIGR02937">
    <property type="entry name" value="sigma70-ECF"/>
    <property type="match status" value="1"/>
</dbReference>
<dbReference type="EMBL" id="JBHSJJ010000002">
    <property type="protein sequence ID" value="MFC4871036.1"/>
    <property type="molecule type" value="Genomic_DNA"/>
</dbReference>
<sequence length="190" mass="22830">MWSRAHSSEDEHLPEMKLWDDFRAGSDAAYVEIYETHFEQLYAYGIRISGSKTLVKDCIHEVFIDLKELRRKLGPTDSIKFYLFKCLKRKLYRELNRWDKRVQSFNTEGNFEFSVSPEQLLIEQQIDEEARKKLNQALEQLSPRRKEIIYYFFFEGLSYEQTQEIMGLENVKTTRNLMYKTLGFLRDILK</sequence>
<protein>
    <submittedName>
        <fullName evidence="6">RNA polymerase sigma factor</fullName>
    </submittedName>
</protein>
<name>A0ABV9SXA0_9BACT</name>
<dbReference type="InterPro" id="IPR013324">
    <property type="entry name" value="RNA_pol_sigma_r3/r4-like"/>
</dbReference>
<evidence type="ECO:0000256" key="1">
    <source>
        <dbReference type="ARBA" id="ARBA00010641"/>
    </source>
</evidence>
<reference evidence="7" key="1">
    <citation type="journal article" date="2019" name="Int. J. Syst. Evol. Microbiol.">
        <title>The Global Catalogue of Microorganisms (GCM) 10K type strain sequencing project: providing services to taxonomists for standard genome sequencing and annotation.</title>
        <authorList>
            <consortium name="The Broad Institute Genomics Platform"/>
            <consortium name="The Broad Institute Genome Sequencing Center for Infectious Disease"/>
            <person name="Wu L."/>
            <person name="Ma J."/>
        </authorList>
    </citation>
    <scope>NUCLEOTIDE SEQUENCE [LARGE SCALE GENOMIC DNA]</scope>
    <source>
        <strain evidence="7">CGMCC 4.7466</strain>
    </source>
</reference>
<evidence type="ECO:0000256" key="2">
    <source>
        <dbReference type="ARBA" id="ARBA00023015"/>
    </source>
</evidence>
<evidence type="ECO:0000259" key="5">
    <source>
        <dbReference type="Pfam" id="PF08281"/>
    </source>
</evidence>
<evidence type="ECO:0000256" key="4">
    <source>
        <dbReference type="ARBA" id="ARBA00023163"/>
    </source>
</evidence>
<dbReference type="InterPro" id="IPR036388">
    <property type="entry name" value="WH-like_DNA-bd_sf"/>
</dbReference>
<dbReference type="Gene3D" id="1.10.10.10">
    <property type="entry name" value="Winged helix-like DNA-binding domain superfamily/Winged helix DNA-binding domain"/>
    <property type="match status" value="1"/>
</dbReference>
<comment type="caution">
    <text evidence="6">The sequence shown here is derived from an EMBL/GenBank/DDBJ whole genome shotgun (WGS) entry which is preliminary data.</text>
</comment>
<accession>A0ABV9SXA0</accession>
<dbReference type="Pfam" id="PF08281">
    <property type="entry name" value="Sigma70_r4_2"/>
    <property type="match status" value="1"/>
</dbReference>
<dbReference type="PANTHER" id="PTHR43133">
    <property type="entry name" value="RNA POLYMERASE ECF-TYPE SIGMA FACTO"/>
    <property type="match status" value="1"/>
</dbReference>
<dbReference type="InterPro" id="IPR013249">
    <property type="entry name" value="RNA_pol_sigma70_r4_t2"/>
</dbReference>
<dbReference type="RefSeq" id="WP_377062134.1">
    <property type="nucleotide sequence ID" value="NZ_JBHSJJ010000002.1"/>
</dbReference>
<dbReference type="PANTHER" id="PTHR43133:SF46">
    <property type="entry name" value="RNA POLYMERASE SIGMA-70 FACTOR ECF SUBFAMILY"/>
    <property type="match status" value="1"/>
</dbReference>
<proteinExistence type="inferred from homology"/>
<evidence type="ECO:0000313" key="7">
    <source>
        <dbReference type="Proteomes" id="UP001595818"/>
    </source>
</evidence>